<comment type="subcellular location">
    <subcellularLocation>
        <location evidence="1">Cell membrane</location>
        <topology evidence="1">Multi-pass membrane protein</topology>
    </subcellularLocation>
</comment>
<evidence type="ECO:0000256" key="1">
    <source>
        <dbReference type="ARBA" id="ARBA00004651"/>
    </source>
</evidence>
<evidence type="ECO:0000256" key="5">
    <source>
        <dbReference type="ARBA" id="ARBA00022692"/>
    </source>
</evidence>
<dbReference type="PANTHER" id="PTHR42718:SF9">
    <property type="entry name" value="MAJOR FACILITATOR SUPERFAMILY MULTIDRUG TRANSPORTER MFSC"/>
    <property type="match status" value="1"/>
</dbReference>
<keyword evidence="4" id="KW-1003">Cell membrane</keyword>
<feature type="transmembrane region" description="Helical" evidence="8">
    <location>
        <begin position="74"/>
        <end position="93"/>
    </location>
</feature>
<evidence type="ECO:0000313" key="10">
    <source>
        <dbReference type="EMBL" id="ODR06851.1"/>
    </source>
</evidence>
<dbReference type="Gene3D" id="1.20.1250.20">
    <property type="entry name" value="MFS general substrate transporter like domains"/>
    <property type="match status" value="1"/>
</dbReference>
<sequence length="495" mass="50755">MNETPPATVGAPAVAGADHPEKLPDKLDARLLRIGAVCGLAALMGFLDSTAVAVAQRTFAAEFGSTPAVVSWTIAGYLLAFAAVVPVTGWAADRFGTKRLFIGAVALFTLASLLCAVAPNILSLIVFRVLQGAGGGILSPLSFVIATKEAGPKRLGRLVAVGAVPFLLGPIGGPILGGWLIGTYGWKWIFLINLPIGLITLVLAAAMFPQDRPAPAEALDVLGMLLLSPGFAVLLAGVSAIPEQRGVTDAHVVLPLALGLVLITTFVVHAWRRTDHPLVDLRLFRNRVVTLSNATLLLFAATYVGVLLLVPSYFQAGLHQTPMSSGLHLIAMGVGVVVTTPIAGAVMDKFGPGRLVLVGFPLMAAGLGIFTLGVARRADYTPTLLAGLLVMGLGIGCAATPLSAGCMQSLATHQIARGTTLLGITDQLGGAIGAALLATLLTNQLAGHGEGVAQPELAHAYATVFAVAAAMAVGTIIPAAFLPRRLVVPPPGGEN</sequence>
<name>A0A1E3SXL2_9MYCO</name>
<proteinExistence type="inferred from homology"/>
<keyword evidence="6 8" id="KW-1133">Transmembrane helix</keyword>
<dbReference type="Gene3D" id="1.20.1720.10">
    <property type="entry name" value="Multidrug resistance protein D"/>
    <property type="match status" value="1"/>
</dbReference>
<dbReference type="PROSITE" id="PS50850">
    <property type="entry name" value="MFS"/>
    <property type="match status" value="1"/>
</dbReference>
<accession>A0A1E3SXL2</accession>
<feature type="transmembrane region" description="Helical" evidence="8">
    <location>
        <begin position="253"/>
        <end position="271"/>
    </location>
</feature>
<feature type="transmembrane region" description="Helical" evidence="8">
    <location>
        <begin position="100"/>
        <end position="119"/>
    </location>
</feature>
<dbReference type="Pfam" id="PF07690">
    <property type="entry name" value="MFS_1"/>
    <property type="match status" value="1"/>
</dbReference>
<dbReference type="InterPro" id="IPR020846">
    <property type="entry name" value="MFS_dom"/>
</dbReference>
<dbReference type="GO" id="GO:0022857">
    <property type="term" value="F:transmembrane transporter activity"/>
    <property type="evidence" value="ECO:0007669"/>
    <property type="project" value="InterPro"/>
</dbReference>
<evidence type="ECO:0000256" key="3">
    <source>
        <dbReference type="ARBA" id="ARBA00022448"/>
    </source>
</evidence>
<dbReference type="GO" id="GO:0005886">
    <property type="term" value="C:plasma membrane"/>
    <property type="evidence" value="ECO:0007669"/>
    <property type="project" value="UniProtKB-SubCell"/>
</dbReference>
<feature type="transmembrane region" description="Helical" evidence="8">
    <location>
        <begin position="221"/>
        <end position="241"/>
    </location>
</feature>
<comment type="caution">
    <text evidence="10">The sequence shown here is derived from an EMBL/GenBank/DDBJ whole genome shotgun (WGS) entry which is preliminary data.</text>
</comment>
<keyword evidence="7 8" id="KW-0472">Membrane</keyword>
<keyword evidence="5 8" id="KW-0812">Transmembrane</keyword>
<feature type="transmembrane region" description="Helical" evidence="8">
    <location>
        <begin position="428"/>
        <end position="446"/>
    </location>
</feature>
<feature type="transmembrane region" description="Helical" evidence="8">
    <location>
        <begin position="291"/>
        <end position="314"/>
    </location>
</feature>
<feature type="transmembrane region" description="Helical" evidence="8">
    <location>
        <begin position="158"/>
        <end position="182"/>
    </location>
</feature>
<dbReference type="InterPro" id="IPR004638">
    <property type="entry name" value="EmrB-like"/>
</dbReference>
<evidence type="ECO:0000313" key="11">
    <source>
        <dbReference type="Proteomes" id="UP000094224"/>
    </source>
</evidence>
<evidence type="ECO:0000256" key="8">
    <source>
        <dbReference type="SAM" id="Phobius"/>
    </source>
</evidence>
<feature type="transmembrane region" description="Helical" evidence="8">
    <location>
        <begin position="326"/>
        <end position="347"/>
    </location>
</feature>
<protein>
    <submittedName>
        <fullName evidence="10">MFS transporter</fullName>
    </submittedName>
</protein>
<feature type="transmembrane region" description="Helical" evidence="8">
    <location>
        <begin position="188"/>
        <end position="209"/>
    </location>
</feature>
<dbReference type="OrthoDB" id="9812221at2"/>
<keyword evidence="11" id="KW-1185">Reference proteome</keyword>
<dbReference type="Proteomes" id="UP000094224">
    <property type="component" value="Unassembled WGS sequence"/>
</dbReference>
<dbReference type="NCBIfam" id="TIGR00711">
    <property type="entry name" value="efflux_EmrB"/>
    <property type="match status" value="1"/>
</dbReference>
<feature type="transmembrane region" description="Helical" evidence="8">
    <location>
        <begin position="125"/>
        <end position="146"/>
    </location>
</feature>
<dbReference type="RefSeq" id="WP_069400265.1">
    <property type="nucleotide sequence ID" value="NZ_JACKTB010000035.1"/>
</dbReference>
<reference evidence="11" key="1">
    <citation type="submission" date="2016-09" db="EMBL/GenBank/DDBJ databases">
        <authorList>
            <person name="Greninger A.L."/>
            <person name="Jerome K.R."/>
            <person name="Mcnair B."/>
            <person name="Wallis C."/>
            <person name="Fang F."/>
        </authorList>
    </citation>
    <scope>NUCLEOTIDE SEQUENCE [LARGE SCALE GENOMIC DNA]</scope>
    <source>
        <strain evidence="11">BC1_M4</strain>
    </source>
</reference>
<feature type="transmembrane region" description="Helical" evidence="8">
    <location>
        <begin position="31"/>
        <end position="54"/>
    </location>
</feature>
<comment type="similarity">
    <text evidence="2">Belongs to the major facilitator superfamily. EmrB family.</text>
</comment>
<evidence type="ECO:0000256" key="7">
    <source>
        <dbReference type="ARBA" id="ARBA00023136"/>
    </source>
</evidence>
<dbReference type="InterPro" id="IPR011701">
    <property type="entry name" value="MFS"/>
</dbReference>
<gene>
    <name evidence="10" type="ORF">BHQ21_10680</name>
</gene>
<feature type="transmembrane region" description="Helical" evidence="8">
    <location>
        <begin position="384"/>
        <end position="407"/>
    </location>
</feature>
<evidence type="ECO:0000256" key="4">
    <source>
        <dbReference type="ARBA" id="ARBA00022475"/>
    </source>
</evidence>
<keyword evidence="3" id="KW-0813">Transport</keyword>
<dbReference type="EMBL" id="MIHC01000015">
    <property type="protein sequence ID" value="ODR06851.1"/>
    <property type="molecule type" value="Genomic_DNA"/>
</dbReference>
<dbReference type="STRING" id="243061.AWC25_25415"/>
<feature type="transmembrane region" description="Helical" evidence="8">
    <location>
        <begin position="458"/>
        <end position="482"/>
    </location>
</feature>
<organism evidence="10 11">
    <name type="scientific">Mycobacterium sherrisii</name>
    <dbReference type="NCBI Taxonomy" id="243061"/>
    <lineage>
        <taxon>Bacteria</taxon>
        <taxon>Bacillati</taxon>
        <taxon>Actinomycetota</taxon>
        <taxon>Actinomycetes</taxon>
        <taxon>Mycobacteriales</taxon>
        <taxon>Mycobacteriaceae</taxon>
        <taxon>Mycobacterium</taxon>
        <taxon>Mycobacterium simiae complex</taxon>
    </lineage>
</organism>
<evidence type="ECO:0000256" key="2">
    <source>
        <dbReference type="ARBA" id="ARBA00008537"/>
    </source>
</evidence>
<feature type="domain" description="Major facilitator superfamily (MFS) profile" evidence="9">
    <location>
        <begin position="34"/>
        <end position="486"/>
    </location>
</feature>
<dbReference type="InterPro" id="IPR036259">
    <property type="entry name" value="MFS_trans_sf"/>
</dbReference>
<evidence type="ECO:0000259" key="9">
    <source>
        <dbReference type="PROSITE" id="PS50850"/>
    </source>
</evidence>
<evidence type="ECO:0000256" key="6">
    <source>
        <dbReference type="ARBA" id="ARBA00022989"/>
    </source>
</evidence>
<dbReference type="AlphaFoldDB" id="A0A1E3SXL2"/>
<feature type="transmembrane region" description="Helical" evidence="8">
    <location>
        <begin position="354"/>
        <end position="372"/>
    </location>
</feature>
<dbReference type="PANTHER" id="PTHR42718">
    <property type="entry name" value="MAJOR FACILITATOR SUPERFAMILY MULTIDRUG TRANSPORTER MFSC"/>
    <property type="match status" value="1"/>
</dbReference>
<dbReference type="SUPFAM" id="SSF103473">
    <property type="entry name" value="MFS general substrate transporter"/>
    <property type="match status" value="1"/>
</dbReference>